<dbReference type="EMBL" id="DF830075">
    <property type="protein sequence ID" value="GAK65351.1"/>
    <property type="molecule type" value="Genomic_DNA"/>
</dbReference>
<proteinExistence type="predicted"/>
<dbReference type="Gene3D" id="3.40.30.10">
    <property type="entry name" value="Glutaredoxin"/>
    <property type="match status" value="1"/>
</dbReference>
<accession>A0A081CFA5</accession>
<name>A0A081CFA5_PSEA2</name>
<evidence type="ECO:0000313" key="2">
    <source>
        <dbReference type="Proteomes" id="UP000053758"/>
    </source>
</evidence>
<sequence length="256" mass="28395">MTYPTIEMYDISCTTTRAPWSPFTARTYLALRVLDMPFHRTMVPMVGIRSLLSSAGVSPNSDGDLLLPAITLTSDGTTRWLTESDDIAAHLQELFVAAGNPVSKSLFPDEDAREAGKAARKALRESLYSAEHAWKSLIPAVLDILEPESQQWFVDTRTKSWGKHPRDILTQDAPLNEERAGGTVQLLANALRPFSKLYDDKKLWIGGEDPVYADLIVVAALQWYSCARPHEFKQAIKITGGGLEKAWIAAQPLLNE</sequence>
<dbReference type="OrthoDB" id="4951845at2759"/>
<evidence type="ECO:0000313" key="1">
    <source>
        <dbReference type="EMBL" id="GAK65351.1"/>
    </source>
</evidence>
<protein>
    <submittedName>
        <fullName evidence="1">Glutathione S-transferase</fullName>
    </submittedName>
</protein>
<keyword evidence="2" id="KW-1185">Reference proteome</keyword>
<dbReference type="RefSeq" id="XP_014656555.1">
    <property type="nucleotide sequence ID" value="XM_014801069.1"/>
</dbReference>
<keyword evidence="1" id="KW-0808">Transferase</keyword>
<dbReference type="AlphaFoldDB" id="A0A081CFA5"/>
<dbReference type="InterPro" id="IPR054416">
    <property type="entry name" value="GST_UstS-like_C"/>
</dbReference>
<dbReference type="InterPro" id="IPR036249">
    <property type="entry name" value="Thioredoxin-like_sf"/>
</dbReference>
<dbReference type="GeneID" id="26304437"/>
<gene>
    <name evidence="1" type="ORF">PAN0_008d3568</name>
</gene>
<dbReference type="Proteomes" id="UP000053758">
    <property type="component" value="Unassembled WGS sequence"/>
</dbReference>
<organism evidence="1 2">
    <name type="scientific">Pseudozyma antarctica</name>
    <name type="common">Yeast</name>
    <name type="synonym">Candida antarctica</name>
    <dbReference type="NCBI Taxonomy" id="84753"/>
    <lineage>
        <taxon>Eukaryota</taxon>
        <taxon>Fungi</taxon>
        <taxon>Dikarya</taxon>
        <taxon>Basidiomycota</taxon>
        <taxon>Ustilaginomycotina</taxon>
        <taxon>Ustilaginomycetes</taxon>
        <taxon>Ustilaginales</taxon>
        <taxon>Ustilaginaceae</taxon>
        <taxon>Moesziomyces</taxon>
    </lineage>
</organism>
<dbReference type="HOGENOM" id="CLU_011226_4_2_1"/>
<dbReference type="GO" id="GO:0016740">
    <property type="term" value="F:transferase activity"/>
    <property type="evidence" value="ECO:0007669"/>
    <property type="project" value="UniProtKB-KW"/>
</dbReference>
<reference evidence="2" key="1">
    <citation type="journal article" date="2014" name="Genome Announc.">
        <title>Draft Genome Sequence of the Yeast Pseudozyma antarctica Type Strain JCM10317, a Producer of the Glycolipid Biosurfactants, Mannosylerythritol Lipids.</title>
        <authorList>
            <person name="Saika A."/>
            <person name="Koike H."/>
            <person name="Hori T."/>
            <person name="Fukuoka T."/>
            <person name="Sato S."/>
            <person name="Habe H."/>
            <person name="Kitamoto D."/>
            <person name="Morita T."/>
        </authorList>
    </citation>
    <scope>NUCLEOTIDE SEQUENCE [LARGE SCALE GENOMIC DNA]</scope>
    <source>
        <strain evidence="2">JCM 10317</strain>
    </source>
</reference>
<dbReference type="SUPFAM" id="SSF52833">
    <property type="entry name" value="Thioredoxin-like"/>
    <property type="match status" value="1"/>
</dbReference>
<dbReference type="Pfam" id="PF22041">
    <property type="entry name" value="GST_C_7"/>
    <property type="match status" value="1"/>
</dbReference>
<dbReference type="Gene3D" id="1.20.1050.10">
    <property type="match status" value="1"/>
</dbReference>